<evidence type="ECO:0000313" key="1">
    <source>
        <dbReference type="EMBL" id="GJE29534.1"/>
    </source>
</evidence>
<dbReference type="Proteomes" id="UP001055156">
    <property type="component" value="Unassembled WGS sequence"/>
</dbReference>
<comment type="caution">
    <text evidence="1">The sequence shown here is derived from an EMBL/GenBank/DDBJ whole genome shotgun (WGS) entry which is preliminary data.</text>
</comment>
<accession>A0ABQ4TET0</accession>
<dbReference type="EMBL" id="BPQV01000016">
    <property type="protein sequence ID" value="GJE29534.1"/>
    <property type="molecule type" value="Genomic_DNA"/>
</dbReference>
<organism evidence="1 2">
    <name type="scientific">Methylobacterium organophilum</name>
    <dbReference type="NCBI Taxonomy" id="410"/>
    <lineage>
        <taxon>Bacteria</taxon>
        <taxon>Pseudomonadati</taxon>
        <taxon>Pseudomonadota</taxon>
        <taxon>Alphaproteobacteria</taxon>
        <taxon>Hyphomicrobiales</taxon>
        <taxon>Methylobacteriaceae</taxon>
        <taxon>Methylobacterium</taxon>
    </lineage>
</organism>
<protein>
    <submittedName>
        <fullName evidence="1">Uncharacterized protein</fullName>
    </submittedName>
</protein>
<gene>
    <name evidence="1" type="ORF">LKMONMHP_4416</name>
</gene>
<proteinExistence type="predicted"/>
<sequence>MPRTASDRGMWVYAPSQGGTLAEIEAGLLRLLIACQPHKDRSPIAAAYRKAMRNLALRVLVMGSAHTLDYLMARLCDSDPHRGPGRERILQMAWSGLPGVREP</sequence>
<keyword evidence="2" id="KW-1185">Reference proteome</keyword>
<reference evidence="1" key="1">
    <citation type="journal article" date="2021" name="Front. Microbiol.">
        <title>Comprehensive Comparative Genomics and Phenotyping of Methylobacterium Species.</title>
        <authorList>
            <person name="Alessa O."/>
            <person name="Ogura Y."/>
            <person name="Fujitani Y."/>
            <person name="Takami H."/>
            <person name="Hayashi T."/>
            <person name="Sahin N."/>
            <person name="Tani A."/>
        </authorList>
    </citation>
    <scope>NUCLEOTIDE SEQUENCE</scope>
    <source>
        <strain evidence="1">NBRC 15689</strain>
    </source>
</reference>
<evidence type="ECO:0000313" key="2">
    <source>
        <dbReference type="Proteomes" id="UP001055156"/>
    </source>
</evidence>
<reference evidence="1" key="2">
    <citation type="submission" date="2021-08" db="EMBL/GenBank/DDBJ databases">
        <authorList>
            <person name="Tani A."/>
            <person name="Ola A."/>
            <person name="Ogura Y."/>
            <person name="Katsura K."/>
            <person name="Hayashi T."/>
        </authorList>
    </citation>
    <scope>NUCLEOTIDE SEQUENCE</scope>
    <source>
        <strain evidence="1">NBRC 15689</strain>
    </source>
</reference>
<name>A0ABQ4TET0_METOR</name>